<evidence type="ECO:0000313" key="1">
    <source>
        <dbReference type="EMBL" id="EFO99662.1"/>
    </source>
</evidence>
<reference evidence="1" key="1">
    <citation type="submission" date="2007-07" db="EMBL/GenBank/DDBJ databases">
        <title>PCAP assembly of the Caenorhabditis remanei genome.</title>
        <authorList>
            <consortium name="The Caenorhabditis remanei Sequencing Consortium"/>
            <person name="Wilson R.K."/>
        </authorList>
    </citation>
    <scope>NUCLEOTIDE SEQUENCE [LARGE SCALE GENOMIC DNA]</scope>
    <source>
        <strain evidence="1">PB4641</strain>
    </source>
</reference>
<keyword evidence="2" id="KW-1185">Reference proteome</keyword>
<dbReference type="InParanoid" id="E3NJ45"/>
<sequence length="202" mass="22487">MIRELTPLSLQASRNFDYFIKIYFSSSSHSSNMYYSTITDPLIPESSTSLSGQRHRGDQERNQTWINMTLGDPCAVEQPPPPPIDFTRSLIAPTAMKQEQNMIPSAPGTPTAFQPPQQAHTPIPGIQPNIFNPALMAAQLNVFSNPQLMAMMQAARNPLMPHPGVVQSPMMPNILQQLNALRNVQVSRGFLGLKMEFKKVNL</sequence>
<dbReference type="OrthoDB" id="5846580at2759"/>
<name>E3NJ45_CAERE</name>
<evidence type="ECO:0000313" key="2">
    <source>
        <dbReference type="Proteomes" id="UP000008281"/>
    </source>
</evidence>
<protein>
    <submittedName>
        <fullName evidence="1">Uncharacterized protein</fullName>
    </submittedName>
</protein>
<dbReference type="Proteomes" id="UP000008281">
    <property type="component" value="Unassembled WGS sequence"/>
</dbReference>
<dbReference type="eggNOG" id="ENOG502TJ37">
    <property type="taxonomic scope" value="Eukaryota"/>
</dbReference>
<accession>E3NJ45</accession>
<organism evidence="2">
    <name type="scientific">Caenorhabditis remanei</name>
    <name type="common">Caenorhabditis vulgaris</name>
    <dbReference type="NCBI Taxonomy" id="31234"/>
    <lineage>
        <taxon>Eukaryota</taxon>
        <taxon>Metazoa</taxon>
        <taxon>Ecdysozoa</taxon>
        <taxon>Nematoda</taxon>
        <taxon>Chromadorea</taxon>
        <taxon>Rhabditida</taxon>
        <taxon>Rhabditina</taxon>
        <taxon>Rhabditomorpha</taxon>
        <taxon>Rhabditoidea</taxon>
        <taxon>Rhabditidae</taxon>
        <taxon>Peloderinae</taxon>
        <taxon>Caenorhabditis</taxon>
    </lineage>
</organism>
<dbReference type="AlphaFoldDB" id="E3NJ45"/>
<proteinExistence type="predicted"/>
<gene>
    <name evidence="1" type="ORF">CRE_23767</name>
</gene>
<dbReference type="EMBL" id="DS268724">
    <property type="protein sequence ID" value="EFO99662.1"/>
    <property type="molecule type" value="Genomic_DNA"/>
</dbReference>
<dbReference type="HOGENOM" id="CLU_1355776_0_0_1"/>